<reference evidence="2" key="3">
    <citation type="submission" date="2025-09" db="UniProtKB">
        <authorList>
            <consortium name="Ensembl"/>
        </authorList>
    </citation>
    <scope>IDENTIFICATION</scope>
</reference>
<evidence type="ECO:0000256" key="1">
    <source>
        <dbReference type="SAM" id="SignalP"/>
    </source>
</evidence>
<proteinExistence type="predicted"/>
<accession>A0A665VDB5</accession>
<feature type="chain" id="PRO_5045590499" evidence="1">
    <location>
        <begin position="26"/>
        <end position="196"/>
    </location>
</feature>
<keyword evidence="1" id="KW-0732">Signal</keyword>
<organism evidence="2 3">
    <name type="scientific">Echeneis naucrates</name>
    <name type="common">Live sharksucker</name>
    <dbReference type="NCBI Taxonomy" id="173247"/>
    <lineage>
        <taxon>Eukaryota</taxon>
        <taxon>Metazoa</taxon>
        <taxon>Chordata</taxon>
        <taxon>Craniata</taxon>
        <taxon>Vertebrata</taxon>
        <taxon>Euteleostomi</taxon>
        <taxon>Actinopterygii</taxon>
        <taxon>Neopterygii</taxon>
        <taxon>Teleostei</taxon>
        <taxon>Neoteleostei</taxon>
        <taxon>Acanthomorphata</taxon>
        <taxon>Carangaria</taxon>
        <taxon>Carangiformes</taxon>
        <taxon>Echeneidae</taxon>
        <taxon>Echeneis</taxon>
    </lineage>
</organism>
<sequence>MFLFCHRLGTTLGSVILSVISPVRGFPCGEMCVSDWLCVCDSFPASAERVEERIIMGIHTDTRLHSEPIKCFNECTHTDTDKFDINQKQHLITKQTPQDTRHGSTATCQQRLRPLSFDQASNIMSNIYFSLFPNSICLAASFMPCCILFAICQIITHCLKNFQACTSKKKNFGSWTGGVGAWREKTQSGFHRLLCY</sequence>
<keyword evidence="3" id="KW-1185">Reference proteome</keyword>
<dbReference type="Ensembl" id="ENSENLT00000030581.1">
    <property type="protein sequence ID" value="ENSENLP00000029706.1"/>
    <property type="gene ID" value="ENSENLG00000013221.1"/>
</dbReference>
<dbReference type="InParanoid" id="A0A665VDB5"/>
<protein>
    <submittedName>
        <fullName evidence="2">Uncharacterized protein</fullName>
    </submittedName>
</protein>
<reference evidence="2" key="2">
    <citation type="submission" date="2025-08" db="UniProtKB">
        <authorList>
            <consortium name="Ensembl"/>
        </authorList>
    </citation>
    <scope>IDENTIFICATION</scope>
</reference>
<dbReference type="AlphaFoldDB" id="A0A665VDB5"/>
<dbReference type="Proteomes" id="UP000472264">
    <property type="component" value="Chromosome 8"/>
</dbReference>
<reference evidence="2" key="1">
    <citation type="submission" date="2021-04" db="EMBL/GenBank/DDBJ databases">
        <authorList>
            <consortium name="Wellcome Sanger Institute Data Sharing"/>
        </authorList>
    </citation>
    <scope>NUCLEOTIDE SEQUENCE [LARGE SCALE GENOMIC DNA]</scope>
</reference>
<evidence type="ECO:0000313" key="2">
    <source>
        <dbReference type="Ensembl" id="ENSENLP00000029706.1"/>
    </source>
</evidence>
<evidence type="ECO:0000313" key="3">
    <source>
        <dbReference type="Proteomes" id="UP000472264"/>
    </source>
</evidence>
<feature type="signal peptide" evidence="1">
    <location>
        <begin position="1"/>
        <end position="25"/>
    </location>
</feature>
<name>A0A665VDB5_ECHNA</name>